<dbReference type="SUPFAM" id="SSF52141">
    <property type="entry name" value="Uracil-DNA glycosylase-like"/>
    <property type="match status" value="1"/>
</dbReference>
<dbReference type="CDD" id="cd10032">
    <property type="entry name" value="UDG-F6_HDG"/>
    <property type="match status" value="1"/>
</dbReference>
<name>A0A1H3GDT4_EUBBA</name>
<dbReference type="InterPro" id="IPR026353">
    <property type="entry name" value="Hypoxan-DNA_Glyclase"/>
</dbReference>
<dbReference type="EMBL" id="FNOU01000013">
    <property type="protein sequence ID" value="SDY01195.1"/>
    <property type="molecule type" value="Genomic_DNA"/>
</dbReference>
<gene>
    <name evidence="2" type="ORF">SAMN04488579_11370</name>
</gene>
<dbReference type="InterPro" id="IPR005122">
    <property type="entry name" value="Uracil-DNA_glycosylase-like"/>
</dbReference>
<accession>A0A1H3GDT4</accession>
<evidence type="ECO:0000313" key="2">
    <source>
        <dbReference type="EMBL" id="SDY01195.1"/>
    </source>
</evidence>
<dbReference type="OrthoDB" id="9799921at2"/>
<proteinExistence type="predicted"/>
<organism evidence="2 3">
    <name type="scientific">Eubacterium barkeri</name>
    <name type="common">Clostridium barkeri</name>
    <dbReference type="NCBI Taxonomy" id="1528"/>
    <lineage>
        <taxon>Bacteria</taxon>
        <taxon>Bacillati</taxon>
        <taxon>Bacillota</taxon>
        <taxon>Clostridia</taxon>
        <taxon>Eubacteriales</taxon>
        <taxon>Eubacteriaceae</taxon>
        <taxon>Eubacterium</taxon>
    </lineage>
</organism>
<protein>
    <submittedName>
        <fullName evidence="2">Hypoxanthine-DNA glycosylase</fullName>
    </submittedName>
</protein>
<dbReference type="SMART" id="SM00986">
    <property type="entry name" value="UDG"/>
    <property type="match status" value="1"/>
</dbReference>
<dbReference type="InterPro" id="IPR036895">
    <property type="entry name" value="Uracil-DNA_glycosylase-like_sf"/>
</dbReference>
<keyword evidence="3" id="KW-1185">Reference proteome</keyword>
<dbReference type="STRING" id="1528.SAMN04488579_11370"/>
<dbReference type="AlphaFoldDB" id="A0A1H3GDT4"/>
<evidence type="ECO:0000313" key="3">
    <source>
        <dbReference type="Proteomes" id="UP000199652"/>
    </source>
</evidence>
<dbReference type="SMART" id="SM00987">
    <property type="entry name" value="UreE_C"/>
    <property type="match status" value="1"/>
</dbReference>
<sequence>MVEAQRLFHTLAPYCPGDAKVLILGTFPSPKSREMGFYYGHPQNRFWRVLASLFDAPVPQGVPERKSFLTQYHIALWDVLDSCTITGASDASIREPVANDLPRLLKQAPIKRIYTTGRRAEALQKHFWGDRLPVPVVALPSTSPANCRMDLDTLVQAYRPIAEDILT</sequence>
<dbReference type="Pfam" id="PF03167">
    <property type="entry name" value="UDG"/>
    <property type="match status" value="1"/>
</dbReference>
<dbReference type="RefSeq" id="WP_090245565.1">
    <property type="nucleotide sequence ID" value="NZ_FNOU01000013.1"/>
</dbReference>
<evidence type="ECO:0000259" key="1">
    <source>
        <dbReference type="SMART" id="SM00986"/>
    </source>
</evidence>
<reference evidence="3" key="1">
    <citation type="submission" date="2016-10" db="EMBL/GenBank/DDBJ databases">
        <authorList>
            <person name="Varghese N."/>
            <person name="Submissions S."/>
        </authorList>
    </citation>
    <scope>NUCLEOTIDE SEQUENCE [LARGE SCALE GENOMIC DNA]</scope>
    <source>
        <strain evidence="3">VPI 5359</strain>
    </source>
</reference>
<dbReference type="Gene3D" id="3.40.470.10">
    <property type="entry name" value="Uracil-DNA glycosylase-like domain"/>
    <property type="match status" value="1"/>
</dbReference>
<dbReference type="Proteomes" id="UP000199652">
    <property type="component" value="Unassembled WGS sequence"/>
</dbReference>
<dbReference type="NCBIfam" id="TIGR04274">
    <property type="entry name" value="hypoxanDNAglyco"/>
    <property type="match status" value="1"/>
</dbReference>
<feature type="domain" description="Uracil-DNA glycosylase-like" evidence="1">
    <location>
        <begin position="12"/>
        <end position="159"/>
    </location>
</feature>